<dbReference type="Proteomes" id="UP000541444">
    <property type="component" value="Unassembled WGS sequence"/>
</dbReference>
<evidence type="ECO:0000256" key="1">
    <source>
        <dbReference type="ARBA" id="ARBA00004141"/>
    </source>
</evidence>
<comment type="similarity">
    <text evidence="2 9">Belongs to the mitochondrial carrier (TC 2.A.29) family.</text>
</comment>
<organism evidence="11 12">
    <name type="scientific">Kingdonia uniflora</name>
    <dbReference type="NCBI Taxonomy" id="39325"/>
    <lineage>
        <taxon>Eukaryota</taxon>
        <taxon>Viridiplantae</taxon>
        <taxon>Streptophyta</taxon>
        <taxon>Embryophyta</taxon>
        <taxon>Tracheophyta</taxon>
        <taxon>Spermatophyta</taxon>
        <taxon>Magnoliopsida</taxon>
        <taxon>Ranunculales</taxon>
        <taxon>Circaeasteraceae</taxon>
        <taxon>Kingdonia</taxon>
    </lineage>
</organism>
<evidence type="ECO:0000256" key="7">
    <source>
        <dbReference type="ARBA" id="ARBA00023136"/>
    </source>
</evidence>
<dbReference type="SUPFAM" id="SSF103506">
    <property type="entry name" value="Mitochondrial carrier"/>
    <property type="match status" value="1"/>
</dbReference>
<sequence>SFLGASVVLRFFAIVYSLPFDYVKTQIQKMQPDATEKYPYKYSLDCAMKTLKARGPFNFYTGFFVYSIRIAPHVMVIKEAEQSFHDAIMIIRRALKNSTVVVGAGAMNTTMKFTLIGENRISALARSQNLNQQILSRSSSRLSFHDEFDDSKFSCLFAVDDDDLTDPGLRYDGDSTIAHRLNKEITKVELVKMKGKGSLKQPTNSYQYIIVTEVESFKQIGLEIDPD</sequence>
<evidence type="ECO:0000256" key="3">
    <source>
        <dbReference type="ARBA" id="ARBA00022448"/>
    </source>
</evidence>
<keyword evidence="7 8" id="KW-0472">Membrane</keyword>
<evidence type="ECO:0000256" key="2">
    <source>
        <dbReference type="ARBA" id="ARBA00006375"/>
    </source>
</evidence>
<evidence type="ECO:0000256" key="8">
    <source>
        <dbReference type="PROSITE-ProRule" id="PRU00282"/>
    </source>
</evidence>
<dbReference type="GO" id="GO:0016020">
    <property type="term" value="C:membrane"/>
    <property type="evidence" value="ECO:0007669"/>
    <property type="project" value="UniProtKB-SubCell"/>
</dbReference>
<keyword evidence="5" id="KW-0677">Repeat</keyword>
<reference evidence="11 12" key="1">
    <citation type="journal article" date="2020" name="IScience">
        <title>Genome Sequencing of the Endangered Kingdonia uniflora (Circaeasteraceae, Ranunculales) Reveals Potential Mechanisms of Evolutionary Specialization.</title>
        <authorList>
            <person name="Sun Y."/>
            <person name="Deng T."/>
            <person name="Zhang A."/>
            <person name="Moore M.J."/>
            <person name="Landis J.B."/>
            <person name="Lin N."/>
            <person name="Zhang H."/>
            <person name="Zhang X."/>
            <person name="Huang J."/>
            <person name="Zhang X."/>
            <person name="Sun H."/>
            <person name="Wang H."/>
        </authorList>
    </citation>
    <scope>NUCLEOTIDE SEQUENCE [LARGE SCALE GENOMIC DNA]</scope>
    <source>
        <strain evidence="11">TB1705</strain>
        <tissue evidence="11">Leaf</tissue>
    </source>
</reference>
<dbReference type="PROSITE" id="PS50920">
    <property type="entry name" value="SOLCAR"/>
    <property type="match status" value="1"/>
</dbReference>
<comment type="subcellular location">
    <subcellularLocation>
        <location evidence="1">Membrane</location>
        <topology evidence="1">Multi-pass membrane protein</topology>
    </subcellularLocation>
</comment>
<dbReference type="EMBL" id="JACGCM010001193">
    <property type="protein sequence ID" value="KAF6159536.1"/>
    <property type="molecule type" value="Genomic_DNA"/>
</dbReference>
<accession>A0A7J7MXC5</accession>
<evidence type="ECO:0000313" key="12">
    <source>
        <dbReference type="Proteomes" id="UP000541444"/>
    </source>
</evidence>
<dbReference type="InterPro" id="IPR023395">
    <property type="entry name" value="MCP_dom_sf"/>
</dbReference>
<protein>
    <submittedName>
        <fullName evidence="11">Uncharacterized protein</fullName>
    </submittedName>
</protein>
<keyword evidence="4 8" id="KW-0812">Transmembrane</keyword>
<dbReference type="PANTHER" id="PTHR45618">
    <property type="entry name" value="MITOCHONDRIAL DICARBOXYLATE CARRIER-RELATED"/>
    <property type="match status" value="1"/>
</dbReference>
<keyword evidence="12" id="KW-1185">Reference proteome</keyword>
<evidence type="ECO:0000256" key="6">
    <source>
        <dbReference type="ARBA" id="ARBA00022989"/>
    </source>
</evidence>
<evidence type="ECO:0000256" key="4">
    <source>
        <dbReference type="ARBA" id="ARBA00022692"/>
    </source>
</evidence>
<dbReference type="Gene3D" id="1.50.40.10">
    <property type="entry name" value="Mitochondrial carrier domain"/>
    <property type="match status" value="1"/>
</dbReference>
<evidence type="ECO:0000256" key="5">
    <source>
        <dbReference type="ARBA" id="ARBA00022737"/>
    </source>
</evidence>
<gene>
    <name evidence="11" type="ORF">GIB67_032307</name>
</gene>
<keyword evidence="6" id="KW-1133">Transmembrane helix</keyword>
<feature type="repeat" description="Solcar" evidence="8">
    <location>
        <begin position="5"/>
        <end position="87"/>
    </location>
</feature>
<dbReference type="AlphaFoldDB" id="A0A7J7MXC5"/>
<name>A0A7J7MXC5_9MAGN</name>
<dbReference type="InterPro" id="IPR050391">
    <property type="entry name" value="Mito_Metabolite_Transporter"/>
</dbReference>
<dbReference type="Pfam" id="PF00153">
    <property type="entry name" value="Mito_carr"/>
    <property type="match status" value="1"/>
</dbReference>
<dbReference type="InterPro" id="IPR018108">
    <property type="entry name" value="MCP_transmembrane"/>
</dbReference>
<feature type="signal peptide" evidence="10">
    <location>
        <begin position="1"/>
        <end position="17"/>
    </location>
</feature>
<proteinExistence type="inferred from homology"/>
<feature type="chain" id="PRO_5029666280" evidence="10">
    <location>
        <begin position="18"/>
        <end position="227"/>
    </location>
</feature>
<feature type="non-terminal residue" evidence="11">
    <location>
        <position position="1"/>
    </location>
</feature>
<evidence type="ECO:0000256" key="10">
    <source>
        <dbReference type="SAM" id="SignalP"/>
    </source>
</evidence>
<comment type="caution">
    <text evidence="11">The sequence shown here is derived from an EMBL/GenBank/DDBJ whole genome shotgun (WGS) entry which is preliminary data.</text>
</comment>
<evidence type="ECO:0000313" key="11">
    <source>
        <dbReference type="EMBL" id="KAF6159536.1"/>
    </source>
</evidence>
<keyword evidence="10" id="KW-0732">Signal</keyword>
<dbReference type="OrthoDB" id="448427at2759"/>
<keyword evidence="3 9" id="KW-0813">Transport</keyword>
<evidence type="ECO:0000256" key="9">
    <source>
        <dbReference type="RuleBase" id="RU000488"/>
    </source>
</evidence>